<dbReference type="InterPro" id="IPR050721">
    <property type="entry name" value="Trk_Ktr_HKT_K-transport"/>
</dbReference>
<dbReference type="PANTHER" id="PTHR43833">
    <property type="entry name" value="POTASSIUM CHANNEL PROTEIN 2-RELATED-RELATED"/>
    <property type="match status" value="1"/>
</dbReference>
<dbReference type="EMBL" id="BLPF01000004">
    <property type="protein sequence ID" value="GFJ84758.1"/>
    <property type="molecule type" value="Genomic_DNA"/>
</dbReference>
<organism evidence="3 4">
    <name type="scientific">Phytohabitans houttuyneae</name>
    <dbReference type="NCBI Taxonomy" id="1076126"/>
    <lineage>
        <taxon>Bacteria</taxon>
        <taxon>Bacillati</taxon>
        <taxon>Actinomycetota</taxon>
        <taxon>Actinomycetes</taxon>
        <taxon>Micromonosporales</taxon>
        <taxon>Micromonosporaceae</taxon>
    </lineage>
</organism>
<evidence type="ECO:0000259" key="2">
    <source>
        <dbReference type="PROSITE" id="PS51201"/>
    </source>
</evidence>
<dbReference type="SUPFAM" id="SSF51735">
    <property type="entry name" value="NAD(P)-binding Rossmann-fold domains"/>
    <property type="match status" value="1"/>
</dbReference>
<reference evidence="3 4" key="1">
    <citation type="submission" date="2020-03" db="EMBL/GenBank/DDBJ databases">
        <title>Whole genome shotgun sequence of Phytohabitans houttuyneae NBRC 108639.</title>
        <authorList>
            <person name="Komaki H."/>
            <person name="Tamura T."/>
        </authorList>
    </citation>
    <scope>NUCLEOTIDE SEQUENCE [LARGE SCALE GENOMIC DNA]</scope>
    <source>
        <strain evidence="3 4">NBRC 108639</strain>
    </source>
</reference>
<dbReference type="Pfam" id="PF02026">
    <property type="entry name" value="RyR"/>
    <property type="match status" value="1"/>
</dbReference>
<keyword evidence="4" id="KW-1185">Reference proteome</keyword>
<sequence length="573" mass="63573">MAGDKRYTPVVGMRALFTAAAVLSLLFGYIGLHQYMGDSARFTDVLYNSFQLFVLELPPAGGAGAYPITLEIARFAAPAVTFYALVEALRLVFAAEAERLRARRARGHVVICGDGPMATSLSRQLRLSGNRVVHVADSRSDPPDRGRRQPLWVLGDARNPDVLRAAGVAHASALYACTEDSATNTAIALAAGRRQRGERPLAVYAQVEDPELCLALQARHLGTIEPPAIRLDFFNADDLAARHLLAKDPIIPPLDRPPRFLVVGATTFGRAIIVELARQWRVLAPAAMWRVEVSVVDDAATQLVDELTFRYPFLSKSCDLTPYDENLLAVLAEEGTPEPPDRVFICLEDEQLALKTALIADRLWRGGPGTVIVRQDQLATLQSAFDGARDERLFDEVSGTLRLFGVVDAACDPTMIRDDLGERLARVIHESYLIARQRRGDGFDETPAMVPWQRLPDRLKSENRAQAADIGRKLRAIDCVLAPRVAAGGEHTLTTTEVTRLATMEHERWLRARLREGWRFAEERDDERMLHPAIRRWADLPESLRTVNADAIRELPAMLADSGFRIVRMREGS</sequence>
<name>A0A6V8KQ82_9ACTN</name>
<dbReference type="AlphaFoldDB" id="A0A6V8KQ82"/>
<dbReference type="GO" id="GO:0006813">
    <property type="term" value="P:potassium ion transport"/>
    <property type="evidence" value="ECO:0007669"/>
    <property type="project" value="InterPro"/>
</dbReference>
<feature type="domain" description="RCK N-terminal" evidence="2">
    <location>
        <begin position="106"/>
        <end position="226"/>
    </location>
</feature>
<evidence type="ECO:0000313" key="3">
    <source>
        <dbReference type="EMBL" id="GFJ84758.1"/>
    </source>
</evidence>
<reference evidence="3 4" key="2">
    <citation type="submission" date="2020-03" db="EMBL/GenBank/DDBJ databases">
        <authorList>
            <person name="Ichikawa N."/>
            <person name="Kimura A."/>
            <person name="Kitahashi Y."/>
            <person name="Uohara A."/>
        </authorList>
    </citation>
    <scope>NUCLEOTIDE SEQUENCE [LARGE SCALE GENOMIC DNA]</scope>
    <source>
        <strain evidence="3 4">NBRC 108639</strain>
    </source>
</reference>
<dbReference type="PROSITE" id="PS51201">
    <property type="entry name" value="RCK_N"/>
    <property type="match status" value="1"/>
</dbReference>
<evidence type="ECO:0000313" key="4">
    <source>
        <dbReference type="Proteomes" id="UP000482800"/>
    </source>
</evidence>
<gene>
    <name evidence="3" type="ORF">Phou_089380</name>
</gene>
<dbReference type="Pfam" id="PF02254">
    <property type="entry name" value="TrkA_N"/>
    <property type="match status" value="1"/>
</dbReference>
<feature type="transmembrane region" description="Helical" evidence="1">
    <location>
        <begin position="12"/>
        <end position="32"/>
    </location>
</feature>
<evidence type="ECO:0000256" key="1">
    <source>
        <dbReference type="SAM" id="Phobius"/>
    </source>
</evidence>
<dbReference type="InterPro" id="IPR003032">
    <property type="entry name" value="Ryanodine_rcpt"/>
</dbReference>
<keyword evidence="1" id="KW-1133">Transmembrane helix</keyword>
<proteinExistence type="predicted"/>
<comment type="caution">
    <text evidence="3">The sequence shown here is derived from an EMBL/GenBank/DDBJ whole genome shotgun (WGS) entry which is preliminary data.</text>
</comment>
<dbReference type="InterPro" id="IPR003148">
    <property type="entry name" value="RCK_N"/>
</dbReference>
<protein>
    <recommendedName>
        <fullName evidence="2">RCK N-terminal domain-containing protein</fullName>
    </recommendedName>
</protein>
<dbReference type="Proteomes" id="UP000482800">
    <property type="component" value="Unassembled WGS sequence"/>
</dbReference>
<dbReference type="Gene3D" id="6.20.350.10">
    <property type="match status" value="1"/>
</dbReference>
<accession>A0A6V8KQ82</accession>
<keyword evidence="1" id="KW-0812">Transmembrane</keyword>
<dbReference type="InterPro" id="IPR036291">
    <property type="entry name" value="NAD(P)-bd_dom_sf"/>
</dbReference>
<dbReference type="Gene3D" id="3.40.50.720">
    <property type="entry name" value="NAD(P)-binding Rossmann-like Domain"/>
    <property type="match status" value="1"/>
</dbReference>
<keyword evidence="1" id="KW-0472">Membrane</keyword>